<dbReference type="Proteomes" id="UP000278351">
    <property type="component" value="Unassembled WGS sequence"/>
</dbReference>
<organism evidence="2 3">
    <name type="scientific">Chitinophaga lutea</name>
    <dbReference type="NCBI Taxonomy" id="2488634"/>
    <lineage>
        <taxon>Bacteria</taxon>
        <taxon>Pseudomonadati</taxon>
        <taxon>Bacteroidota</taxon>
        <taxon>Chitinophagia</taxon>
        <taxon>Chitinophagales</taxon>
        <taxon>Chitinophagaceae</taxon>
        <taxon>Chitinophaga</taxon>
    </lineage>
</organism>
<keyword evidence="3" id="KW-1185">Reference proteome</keyword>
<gene>
    <name evidence="2" type="ORF">EGT74_14400</name>
</gene>
<protein>
    <recommendedName>
        <fullName evidence="4">BZIP transcription factor</fullName>
    </recommendedName>
</protein>
<comment type="caution">
    <text evidence="2">The sequence shown here is derived from an EMBL/GenBank/DDBJ whole genome shotgun (WGS) entry which is preliminary data.</text>
</comment>
<keyword evidence="1" id="KW-0732">Signal</keyword>
<reference evidence="2 3" key="1">
    <citation type="submission" date="2018-11" db="EMBL/GenBank/DDBJ databases">
        <title>Chitinophaga lutea sp.nov., isolate from arsenic contaminated soil.</title>
        <authorList>
            <person name="Zong Y."/>
        </authorList>
    </citation>
    <scope>NUCLEOTIDE SEQUENCE [LARGE SCALE GENOMIC DNA]</scope>
    <source>
        <strain evidence="2 3">ZY74</strain>
    </source>
</reference>
<evidence type="ECO:0008006" key="4">
    <source>
        <dbReference type="Google" id="ProtNLM"/>
    </source>
</evidence>
<dbReference type="OrthoDB" id="9808753at2"/>
<feature type="signal peptide" evidence="1">
    <location>
        <begin position="1"/>
        <end position="20"/>
    </location>
</feature>
<name>A0A3N4PTB2_9BACT</name>
<evidence type="ECO:0000313" key="3">
    <source>
        <dbReference type="Proteomes" id="UP000278351"/>
    </source>
</evidence>
<dbReference type="RefSeq" id="WP_123847251.1">
    <property type="nucleotide sequence ID" value="NZ_RPDH01000002.1"/>
</dbReference>
<accession>A0A3N4PTB2</accession>
<sequence>MKKTFLLGALLCGLTSGSFAQVHDTGDKVGIGISQPQSKLDVNGNIFAHGSLNTEINNLDIGGNISLGNPAKTANGTASRWVIFNMGGGYGNSLQFWAYDNGGCGNGLCAQRFVLMDNGNVGIGVSNPTAKLAVAGGILATRIKVSQSLTWPDYVFEPGYQLPSLHELERFIKTNKHLPEVPSAAAVAKDGIDLGENQATLLKKIEELTLYVIELKKEVEELKKRK</sequence>
<evidence type="ECO:0000313" key="2">
    <source>
        <dbReference type="EMBL" id="RPE08251.1"/>
    </source>
</evidence>
<feature type="chain" id="PRO_5018121596" description="BZIP transcription factor" evidence="1">
    <location>
        <begin position="21"/>
        <end position="226"/>
    </location>
</feature>
<dbReference type="EMBL" id="RPDH01000002">
    <property type="protein sequence ID" value="RPE08251.1"/>
    <property type="molecule type" value="Genomic_DNA"/>
</dbReference>
<dbReference type="AlphaFoldDB" id="A0A3N4PTB2"/>
<proteinExistence type="predicted"/>
<evidence type="ECO:0000256" key="1">
    <source>
        <dbReference type="SAM" id="SignalP"/>
    </source>
</evidence>